<protein>
    <submittedName>
        <fullName evidence="1">Uncharacterized protein</fullName>
    </submittedName>
</protein>
<organism evidence="1 2">
    <name type="scientific">Penicillium salamii</name>
    <dbReference type="NCBI Taxonomy" id="1612424"/>
    <lineage>
        <taxon>Eukaryota</taxon>
        <taxon>Fungi</taxon>
        <taxon>Dikarya</taxon>
        <taxon>Ascomycota</taxon>
        <taxon>Pezizomycotina</taxon>
        <taxon>Eurotiomycetes</taxon>
        <taxon>Eurotiomycetidae</taxon>
        <taxon>Eurotiales</taxon>
        <taxon>Aspergillaceae</taxon>
        <taxon>Penicillium</taxon>
    </lineage>
</organism>
<gene>
    <name evidence="1" type="ORF">PSALAMII_LOCUS4535</name>
</gene>
<comment type="caution">
    <text evidence="1">The sequence shown here is derived from an EMBL/GenBank/DDBJ whole genome shotgun (WGS) entry which is preliminary data.</text>
</comment>
<reference evidence="1" key="1">
    <citation type="submission" date="2021-07" db="EMBL/GenBank/DDBJ databases">
        <authorList>
            <person name="Branca A.L. A."/>
        </authorList>
    </citation>
    <scope>NUCLEOTIDE SEQUENCE</scope>
</reference>
<dbReference type="EMBL" id="CAJVPD010000222">
    <property type="protein sequence ID" value="CAG8369939.1"/>
    <property type="molecule type" value="Genomic_DNA"/>
</dbReference>
<accession>A0A9W4NFF2</accession>
<dbReference type="Proteomes" id="UP001152592">
    <property type="component" value="Unassembled WGS sequence"/>
</dbReference>
<sequence length="68" mass="7602">MGVPYTEPAMGGIRKAEPGDIPVYGVAYLLSEKDMQQVILSEGYALHTQQKLSLRLWKVILQPFQSLP</sequence>
<evidence type="ECO:0000313" key="1">
    <source>
        <dbReference type="EMBL" id="CAG8369939.1"/>
    </source>
</evidence>
<evidence type="ECO:0000313" key="2">
    <source>
        <dbReference type="Proteomes" id="UP001152592"/>
    </source>
</evidence>
<dbReference type="AlphaFoldDB" id="A0A9W4NFF2"/>
<dbReference type="OrthoDB" id="2128064at2759"/>
<proteinExistence type="predicted"/>
<name>A0A9W4NFF2_9EURO</name>